<protein>
    <submittedName>
        <fullName evidence="1">Uncharacterized protein</fullName>
    </submittedName>
</protein>
<evidence type="ECO:0000313" key="2">
    <source>
        <dbReference type="Proteomes" id="UP000315496"/>
    </source>
</evidence>
<gene>
    <name evidence="1" type="ORF">GMRT_10568</name>
</gene>
<dbReference type="EMBL" id="VDLU01000004">
    <property type="protein sequence ID" value="TNJ26853.1"/>
    <property type="molecule type" value="Genomic_DNA"/>
</dbReference>
<reference evidence="1 2" key="1">
    <citation type="submission" date="2019-05" db="EMBL/GenBank/DDBJ databases">
        <title>The compact genome of Giardia muris reveals important steps in the evolution of intestinal protozoan parasites.</title>
        <authorList>
            <person name="Xu F."/>
            <person name="Jimenez-Gonzalez A."/>
            <person name="Einarsson E."/>
            <person name="Astvaldsson A."/>
            <person name="Peirasmaki D."/>
            <person name="Eckmann L."/>
            <person name="Andersson J.O."/>
            <person name="Svard S.G."/>
            <person name="Jerlstrom-Hultqvist J."/>
        </authorList>
    </citation>
    <scope>NUCLEOTIDE SEQUENCE [LARGE SCALE GENOMIC DNA]</scope>
    <source>
        <strain evidence="1 2">Roberts-Thomson</strain>
    </source>
</reference>
<keyword evidence="2" id="KW-1185">Reference proteome</keyword>
<name>A0A4Z1SYW0_GIAMU</name>
<dbReference type="Proteomes" id="UP000315496">
    <property type="component" value="Chromosome 4"/>
</dbReference>
<accession>A0A4Z1SYW0</accession>
<comment type="caution">
    <text evidence="1">The sequence shown here is derived from an EMBL/GenBank/DDBJ whole genome shotgun (WGS) entry which is preliminary data.</text>
</comment>
<proteinExistence type="predicted"/>
<dbReference type="AlphaFoldDB" id="A0A4Z1SYW0"/>
<evidence type="ECO:0000313" key="1">
    <source>
        <dbReference type="EMBL" id="TNJ26853.1"/>
    </source>
</evidence>
<sequence>MSSSASALGPARALVADAVAAALRGGGGVVNVYCRGGRLAVVTDGEEGRAEATLPETAAAGLAELADVVGLLAFAYRMPRVHFDVPGARAELPGGDGHRSLRLLRRPAAALFRRATGHPDWAAPAREALAEDAGAGLVAACFIWDAQSPADARRPRRFPCAHIAVANRVALPGARAADCPLRPSDGVFEALGVSLAPQCSAAAFVDVRAATAAPNVCVAGALLLTFLRAADAPFAPSRDALLPSPALRAAADECLRRAFEAARPAEEAAAEGAEAVALEGAGADLRTLVELLLAGDEREDAGRVVEALSRARRSG</sequence>
<organism evidence="1 2">
    <name type="scientific">Giardia muris</name>
    <dbReference type="NCBI Taxonomy" id="5742"/>
    <lineage>
        <taxon>Eukaryota</taxon>
        <taxon>Metamonada</taxon>
        <taxon>Diplomonadida</taxon>
        <taxon>Hexamitidae</taxon>
        <taxon>Giardiinae</taxon>
        <taxon>Giardia</taxon>
    </lineage>
</organism>
<dbReference type="VEuPathDB" id="GiardiaDB:GMRT_10568"/>